<dbReference type="AlphaFoldDB" id="X1GQR2"/>
<comment type="caution">
    <text evidence="2">The sequence shown here is derived from an EMBL/GenBank/DDBJ whole genome shotgun (WGS) entry which is preliminary data.</text>
</comment>
<keyword evidence="1" id="KW-0472">Membrane</keyword>
<evidence type="ECO:0000256" key="1">
    <source>
        <dbReference type="SAM" id="Phobius"/>
    </source>
</evidence>
<protein>
    <recommendedName>
        <fullName evidence="3">Glycosyltransferase subfamily 4-like N-terminal domain-containing protein</fullName>
    </recommendedName>
</protein>
<sequence>MRDFFGSLRILGKNFKQIIQAKIIIINGIAVVINPLILLLSYYLKLSRKHVYIYWHESGWHWRGLVYEKSGIRGIILNNTIYQLITNSINIAMSNYCAKWVENKFKLKSKAEIVNETIDQNIILKIFRRINLS</sequence>
<keyword evidence="1" id="KW-0812">Transmembrane</keyword>
<proteinExistence type="predicted"/>
<evidence type="ECO:0008006" key="3">
    <source>
        <dbReference type="Google" id="ProtNLM"/>
    </source>
</evidence>
<name>X1GQR2_9ZZZZ</name>
<keyword evidence="1" id="KW-1133">Transmembrane helix</keyword>
<dbReference type="EMBL" id="BARU01007764">
    <property type="protein sequence ID" value="GAH47205.1"/>
    <property type="molecule type" value="Genomic_DNA"/>
</dbReference>
<reference evidence="2" key="1">
    <citation type="journal article" date="2014" name="Front. Microbiol.">
        <title>High frequency of phylogenetically diverse reductive dehalogenase-homologous genes in deep subseafloor sedimentary metagenomes.</title>
        <authorList>
            <person name="Kawai M."/>
            <person name="Futagami T."/>
            <person name="Toyoda A."/>
            <person name="Takaki Y."/>
            <person name="Nishi S."/>
            <person name="Hori S."/>
            <person name="Arai W."/>
            <person name="Tsubouchi T."/>
            <person name="Morono Y."/>
            <person name="Uchiyama I."/>
            <person name="Ito T."/>
            <person name="Fujiyama A."/>
            <person name="Inagaki F."/>
            <person name="Takami H."/>
        </authorList>
    </citation>
    <scope>NUCLEOTIDE SEQUENCE</scope>
    <source>
        <strain evidence="2">Expedition CK06-06</strain>
    </source>
</reference>
<organism evidence="2">
    <name type="scientific">marine sediment metagenome</name>
    <dbReference type="NCBI Taxonomy" id="412755"/>
    <lineage>
        <taxon>unclassified sequences</taxon>
        <taxon>metagenomes</taxon>
        <taxon>ecological metagenomes</taxon>
    </lineage>
</organism>
<evidence type="ECO:0000313" key="2">
    <source>
        <dbReference type="EMBL" id="GAH47205.1"/>
    </source>
</evidence>
<accession>X1GQR2</accession>
<gene>
    <name evidence="2" type="ORF">S03H2_15287</name>
</gene>
<feature type="transmembrane region" description="Helical" evidence="1">
    <location>
        <begin position="21"/>
        <end position="44"/>
    </location>
</feature>